<protein>
    <recommendedName>
        <fullName evidence="5">Protein DP71L</fullName>
    </recommendedName>
    <alternativeName>
        <fullName evidence="12">MyD116 homolog</fullName>
    </alternativeName>
</protein>
<feature type="compositionally biased region" description="Polar residues" evidence="13">
    <location>
        <begin position="163"/>
        <end position="191"/>
    </location>
</feature>
<dbReference type="InterPro" id="IPR019523">
    <property type="entry name" value="Prot_Pase1_reg-su15A/B_C"/>
</dbReference>
<feature type="region of interest" description="Disordered" evidence="13">
    <location>
        <begin position="100"/>
        <end position="191"/>
    </location>
</feature>
<evidence type="ECO:0000256" key="7">
    <source>
        <dbReference type="ARBA" id="ARBA00022632"/>
    </source>
</evidence>
<gene>
    <name evidence="14" type="ORF">YQE_11048</name>
</gene>
<dbReference type="GO" id="GO:0039502">
    <property type="term" value="P:symbiont-mediated suppression of host type I interferon-mediated signaling pathway"/>
    <property type="evidence" value="ECO:0007669"/>
    <property type="project" value="UniProtKB-KW"/>
</dbReference>
<dbReference type="GO" id="GO:0034976">
    <property type="term" value="P:response to endoplasmic reticulum stress"/>
    <property type="evidence" value="ECO:0007669"/>
    <property type="project" value="TreeGrafter"/>
</dbReference>
<dbReference type="PANTHER" id="PTHR16489">
    <property type="entry name" value="GH11727P"/>
    <property type="match status" value="1"/>
</dbReference>
<evidence type="ECO:0000256" key="11">
    <source>
        <dbReference type="ARBA" id="ARBA00023280"/>
    </source>
</evidence>
<dbReference type="AlphaFoldDB" id="N6TSQ7"/>
<dbReference type="Pfam" id="PF10488">
    <property type="entry name" value="PP1c_bdg"/>
    <property type="match status" value="1"/>
</dbReference>
<keyword evidence="6" id="KW-0945">Host-virus interaction</keyword>
<keyword evidence="9" id="KW-0426">Late protein</keyword>
<keyword evidence="11" id="KW-0899">Viral immunoevasion</keyword>
<evidence type="ECO:0000256" key="13">
    <source>
        <dbReference type="SAM" id="MobiDB-lite"/>
    </source>
</evidence>
<evidence type="ECO:0000256" key="6">
    <source>
        <dbReference type="ARBA" id="ARBA00022581"/>
    </source>
</evidence>
<evidence type="ECO:0000256" key="3">
    <source>
        <dbReference type="ARBA" id="ARBA00010161"/>
    </source>
</evidence>
<sequence>MAVFNAESLRSDIESFQNIVVTVTNKRITISTMLSLGRPSAKSPMKGPVSPSTRCAPNFATNNRTLRSQKTFTNPNYVNEFPSNMRPVDNSLLNYPNSGHKPITACENTPRLPEPPSGSPLDKEGEMGRGNEAIDTLLGSTKVGPFHGQHLKEHPEDNKVTEKPQSSDALDHNSPSSRQPEVMDTSNSIEDSQLNNSIEKVYIWRSRIRIRRPSLSQSLDALDHNSPSSRQPEVLDTSNSIEDSQLNSNSIEDSQLNNSSEKVFIWRSRIRIRRSSLTASEDSFVASDNEGIEEFTSEDESSDEEPASSRRRLSVSESEDSFIMFEKADVESMDDLSEEEDEDEDEDEEAADQSGSSDEVVYRTVTPRKVTFAPDENLCTVHRMIKWSYAYEAARKGHWETYARDRCRFKDRILRVERNIKLVLDPKHRAKIYSERFLTV</sequence>
<feature type="region of interest" description="Disordered" evidence="13">
    <location>
        <begin position="219"/>
        <end position="238"/>
    </location>
</feature>
<keyword evidence="7" id="KW-1090">Inhibition of host innate immune response by virus</keyword>
<organism evidence="14">
    <name type="scientific">Dendroctonus ponderosae</name>
    <name type="common">Mountain pine beetle</name>
    <dbReference type="NCBI Taxonomy" id="77166"/>
    <lineage>
        <taxon>Eukaryota</taxon>
        <taxon>Metazoa</taxon>
        <taxon>Ecdysozoa</taxon>
        <taxon>Arthropoda</taxon>
        <taxon>Hexapoda</taxon>
        <taxon>Insecta</taxon>
        <taxon>Pterygota</taxon>
        <taxon>Neoptera</taxon>
        <taxon>Endopterygota</taxon>
        <taxon>Coleoptera</taxon>
        <taxon>Polyphaga</taxon>
        <taxon>Cucujiformia</taxon>
        <taxon>Curculionidae</taxon>
        <taxon>Scolytinae</taxon>
        <taxon>Dendroctonus</taxon>
    </lineage>
</organism>
<feature type="compositionally biased region" description="Acidic residues" evidence="13">
    <location>
        <begin position="290"/>
        <end position="306"/>
    </location>
</feature>
<dbReference type="GO" id="GO:0019888">
    <property type="term" value="F:protein phosphatase regulator activity"/>
    <property type="evidence" value="ECO:0007669"/>
    <property type="project" value="TreeGrafter"/>
</dbReference>
<dbReference type="PANTHER" id="PTHR16489:SF12">
    <property type="entry name" value="GH11727P"/>
    <property type="match status" value="1"/>
</dbReference>
<dbReference type="OrthoDB" id="5976067at2759"/>
<feature type="compositionally biased region" description="Polar residues" evidence="13">
    <location>
        <begin position="225"/>
        <end position="238"/>
    </location>
</feature>
<evidence type="ECO:0000256" key="12">
    <source>
        <dbReference type="ARBA" id="ARBA00031298"/>
    </source>
</evidence>
<dbReference type="HOGENOM" id="CLU_622983_0_0_1"/>
<feature type="compositionally biased region" description="Basic and acidic residues" evidence="13">
    <location>
        <begin position="150"/>
        <end position="162"/>
    </location>
</feature>
<evidence type="ECO:0000256" key="10">
    <source>
        <dbReference type="ARBA" id="ARBA00023258"/>
    </source>
</evidence>
<name>N6TSQ7_DENPD</name>
<evidence type="ECO:0000256" key="5">
    <source>
        <dbReference type="ARBA" id="ARBA00019072"/>
    </source>
</evidence>
<feature type="non-terminal residue" evidence="14">
    <location>
        <position position="1"/>
    </location>
</feature>
<comment type="similarity">
    <text evidence="2">Belongs to the asfivirus DP71L family.</text>
</comment>
<evidence type="ECO:0000256" key="4">
    <source>
        <dbReference type="ARBA" id="ARBA00011204"/>
    </source>
</evidence>
<feature type="compositionally biased region" description="Acidic residues" evidence="13">
    <location>
        <begin position="331"/>
        <end position="351"/>
    </location>
</feature>
<proteinExistence type="inferred from homology"/>
<keyword evidence="10" id="KW-0922">Interferon antiviral system evasion</keyword>
<reference evidence="14" key="1">
    <citation type="journal article" date="2013" name="Genome Biol.">
        <title>Draft genome of the mountain pine beetle, Dendroctonus ponderosae Hopkins, a major forest pest.</title>
        <authorList>
            <person name="Keeling C.I."/>
            <person name="Yuen M.M."/>
            <person name="Liao N.Y."/>
            <person name="Docking T.R."/>
            <person name="Chan S.K."/>
            <person name="Taylor G.A."/>
            <person name="Palmquist D.L."/>
            <person name="Jackman S.D."/>
            <person name="Nguyen A."/>
            <person name="Li M."/>
            <person name="Henderson H."/>
            <person name="Janes J.K."/>
            <person name="Zhao Y."/>
            <person name="Pandoh P."/>
            <person name="Moore R."/>
            <person name="Sperling F.A."/>
            <person name="Huber D.P."/>
            <person name="Birol I."/>
            <person name="Jones S.J."/>
            <person name="Bohlmann J."/>
        </authorList>
    </citation>
    <scope>NUCLEOTIDE SEQUENCE</scope>
</reference>
<evidence type="ECO:0000256" key="1">
    <source>
        <dbReference type="ARBA" id="ARBA00003756"/>
    </source>
</evidence>
<evidence type="ECO:0000313" key="14">
    <source>
        <dbReference type="EMBL" id="ENN72305.1"/>
    </source>
</evidence>
<dbReference type="GO" id="GO:0051246">
    <property type="term" value="P:regulation of protein metabolic process"/>
    <property type="evidence" value="ECO:0007669"/>
    <property type="project" value="UniProtKB-ARBA"/>
</dbReference>
<comment type="function">
    <text evidence="1">Interacts with the host phosphatase PP1 catalytic subunit (PPP1CB) and recruits it to dephosphorylate EIF2S1/eIF2alpha and therefore restores the host translation that has been shut-down by the host. Also inhibits the EIF2S1/eIF2alpha-ATF4-DDIT3/CHOP pathway.</text>
</comment>
<dbReference type="InterPro" id="IPR051254">
    <property type="entry name" value="PPP1R15"/>
</dbReference>
<keyword evidence="8" id="KW-1114">Inhibition of host interferon signaling pathway by virus</keyword>
<accession>N6TSQ7</accession>
<comment type="similarity">
    <text evidence="3">Belongs to the PPP1R15 family.</text>
</comment>
<dbReference type="EMBL" id="KB741224">
    <property type="protein sequence ID" value="ENN72305.1"/>
    <property type="molecule type" value="Genomic_DNA"/>
</dbReference>
<dbReference type="GO" id="GO:0000164">
    <property type="term" value="C:protein phosphatase type 1 complex"/>
    <property type="evidence" value="ECO:0007669"/>
    <property type="project" value="TreeGrafter"/>
</dbReference>
<dbReference type="GO" id="GO:0005783">
    <property type="term" value="C:endoplasmic reticulum"/>
    <property type="evidence" value="ECO:0007669"/>
    <property type="project" value="TreeGrafter"/>
</dbReference>
<evidence type="ECO:0000256" key="8">
    <source>
        <dbReference type="ARBA" id="ARBA00022830"/>
    </source>
</evidence>
<evidence type="ECO:0000256" key="9">
    <source>
        <dbReference type="ARBA" id="ARBA00022921"/>
    </source>
</evidence>
<comment type="subunit">
    <text evidence="4">Interacts (via C-terminus) with host PPP1CB.</text>
</comment>
<evidence type="ECO:0000256" key="2">
    <source>
        <dbReference type="ARBA" id="ARBA00007512"/>
    </source>
</evidence>
<feature type="region of interest" description="Disordered" evidence="13">
    <location>
        <begin position="280"/>
        <end position="359"/>
    </location>
</feature>